<organism evidence="6 7">
    <name type="scientific">Populus tomentosa</name>
    <name type="common">Chinese white poplar</name>
    <dbReference type="NCBI Taxonomy" id="118781"/>
    <lineage>
        <taxon>Eukaryota</taxon>
        <taxon>Viridiplantae</taxon>
        <taxon>Streptophyta</taxon>
        <taxon>Embryophyta</taxon>
        <taxon>Tracheophyta</taxon>
        <taxon>Spermatophyta</taxon>
        <taxon>Magnoliopsida</taxon>
        <taxon>eudicotyledons</taxon>
        <taxon>Gunneridae</taxon>
        <taxon>Pentapetalae</taxon>
        <taxon>rosids</taxon>
        <taxon>fabids</taxon>
        <taxon>Malpighiales</taxon>
        <taxon>Salicaceae</taxon>
        <taxon>Saliceae</taxon>
        <taxon>Populus</taxon>
    </lineage>
</organism>
<dbReference type="GO" id="GO:0006508">
    <property type="term" value="P:proteolysis"/>
    <property type="evidence" value="ECO:0007669"/>
    <property type="project" value="UniProtKB-KW"/>
</dbReference>
<dbReference type="OrthoDB" id="406838at2759"/>
<evidence type="ECO:0000313" key="6">
    <source>
        <dbReference type="EMBL" id="KAG6784635.1"/>
    </source>
</evidence>
<name>A0A8X8ACT7_POPTO</name>
<dbReference type="GO" id="GO:0030574">
    <property type="term" value="P:collagen catabolic process"/>
    <property type="evidence" value="ECO:0007669"/>
    <property type="project" value="TreeGrafter"/>
</dbReference>
<sequence>MAPTCGVPDNIVEFDQVIAFSNVKEVFKSAFAKWGSVIPVSFVQTDDYVFADIKTGFYSEDHGDGEPFDGENSKVAVDLESVVVNEIGHLLGLAHASVEEAVMHPSLKPGKKKLDLTMDDMQGVQALYGSNPNFTLGDHRQGLEYTTEI</sequence>
<evidence type="ECO:0000256" key="1">
    <source>
        <dbReference type="ARBA" id="ARBA00022670"/>
    </source>
</evidence>
<feature type="domain" description="Peptidase metallopeptidase" evidence="5">
    <location>
        <begin position="10"/>
        <end position="130"/>
    </location>
</feature>
<evidence type="ECO:0000313" key="7">
    <source>
        <dbReference type="Proteomes" id="UP000886885"/>
    </source>
</evidence>
<evidence type="ECO:0000256" key="2">
    <source>
        <dbReference type="ARBA" id="ARBA00022723"/>
    </source>
</evidence>
<reference evidence="6" key="1">
    <citation type="journal article" date="2020" name="bioRxiv">
        <title>Hybrid origin of Populus tomentosa Carr. identified through genome sequencing and phylogenomic analysis.</title>
        <authorList>
            <person name="An X."/>
            <person name="Gao K."/>
            <person name="Chen Z."/>
            <person name="Li J."/>
            <person name="Yang X."/>
            <person name="Yang X."/>
            <person name="Zhou J."/>
            <person name="Guo T."/>
            <person name="Zhao T."/>
            <person name="Huang S."/>
            <person name="Miao D."/>
            <person name="Khan W.U."/>
            <person name="Rao P."/>
            <person name="Ye M."/>
            <person name="Lei B."/>
            <person name="Liao W."/>
            <person name="Wang J."/>
            <person name="Ji L."/>
            <person name="Li Y."/>
            <person name="Guo B."/>
            <person name="Mustafa N.S."/>
            <person name="Li S."/>
            <person name="Yun Q."/>
            <person name="Keller S.R."/>
            <person name="Mao J."/>
            <person name="Zhang R."/>
            <person name="Strauss S.H."/>
        </authorList>
    </citation>
    <scope>NUCLEOTIDE SEQUENCE</scope>
    <source>
        <strain evidence="6">GM15</strain>
        <tissue evidence="6">Leaf</tissue>
    </source>
</reference>
<keyword evidence="3" id="KW-0378">Hydrolase</keyword>
<dbReference type="Pfam" id="PF00413">
    <property type="entry name" value="Peptidase_M10"/>
    <property type="match status" value="1"/>
</dbReference>
<dbReference type="PANTHER" id="PTHR10201:SF321">
    <property type="entry name" value="METALLOENDOPROTEINASE 4-MMP"/>
    <property type="match status" value="1"/>
</dbReference>
<proteinExistence type="predicted"/>
<dbReference type="Proteomes" id="UP000886885">
    <property type="component" value="Chromosome 2D"/>
</dbReference>
<gene>
    <name evidence="6" type="ORF">POTOM_010333</name>
</gene>
<keyword evidence="2" id="KW-0479">Metal-binding</keyword>
<dbReference type="GO" id="GO:0004222">
    <property type="term" value="F:metalloendopeptidase activity"/>
    <property type="evidence" value="ECO:0007669"/>
    <property type="project" value="InterPro"/>
</dbReference>
<comment type="caution">
    <text evidence="6">The sequence shown here is derived from an EMBL/GenBank/DDBJ whole genome shotgun (WGS) entry which is preliminary data.</text>
</comment>
<dbReference type="InterPro" id="IPR001818">
    <property type="entry name" value="Pept_M10_metallopeptidase"/>
</dbReference>
<dbReference type="GO" id="GO:0008270">
    <property type="term" value="F:zinc ion binding"/>
    <property type="evidence" value="ECO:0007669"/>
    <property type="project" value="InterPro"/>
</dbReference>
<dbReference type="EMBL" id="JAAWWB010000004">
    <property type="protein sequence ID" value="KAG6784635.1"/>
    <property type="molecule type" value="Genomic_DNA"/>
</dbReference>
<keyword evidence="4" id="KW-0862">Zinc</keyword>
<accession>A0A8X8ACT7</accession>
<protein>
    <recommendedName>
        <fullName evidence="5">Peptidase metallopeptidase domain-containing protein</fullName>
    </recommendedName>
</protein>
<dbReference type="SMART" id="SM00235">
    <property type="entry name" value="ZnMc"/>
    <property type="match status" value="1"/>
</dbReference>
<keyword evidence="1" id="KW-0645">Protease</keyword>
<evidence type="ECO:0000256" key="4">
    <source>
        <dbReference type="ARBA" id="ARBA00022833"/>
    </source>
</evidence>
<keyword evidence="7" id="KW-1185">Reference proteome</keyword>
<dbReference type="InterPro" id="IPR006026">
    <property type="entry name" value="Peptidase_Metallo"/>
</dbReference>
<dbReference type="GO" id="GO:0031012">
    <property type="term" value="C:extracellular matrix"/>
    <property type="evidence" value="ECO:0007669"/>
    <property type="project" value="InterPro"/>
</dbReference>
<evidence type="ECO:0000259" key="5">
    <source>
        <dbReference type="SMART" id="SM00235"/>
    </source>
</evidence>
<dbReference type="GO" id="GO:0030198">
    <property type="term" value="P:extracellular matrix organization"/>
    <property type="evidence" value="ECO:0007669"/>
    <property type="project" value="TreeGrafter"/>
</dbReference>
<dbReference type="PANTHER" id="PTHR10201">
    <property type="entry name" value="MATRIX METALLOPROTEINASE"/>
    <property type="match status" value="1"/>
</dbReference>
<dbReference type="AlphaFoldDB" id="A0A8X8ACT7"/>
<evidence type="ECO:0000256" key="3">
    <source>
        <dbReference type="ARBA" id="ARBA00022801"/>
    </source>
</evidence>